<dbReference type="EMBL" id="CAUH01005826">
    <property type="protein sequence ID" value="CCU82095.1"/>
    <property type="molecule type" value="Genomic_DNA"/>
</dbReference>
<keyword evidence="1" id="KW-0732">Signal</keyword>
<feature type="chain" id="PRO_5004106854" evidence="1">
    <location>
        <begin position="20"/>
        <end position="114"/>
    </location>
</feature>
<evidence type="ECO:0000313" key="2">
    <source>
        <dbReference type="EMBL" id="CCU82095.1"/>
    </source>
</evidence>
<sequence>MKLIHIISSVVIFSLSVLATNDWDCRGNTIYAYTIDREMYWCFHKYSLTNPSDYIDIPEHHIFKTEFKVPGSNPSGARFEFRFNKDYVISYFVYKYNGQIFDCNRLTTSTMASD</sequence>
<keyword evidence="3" id="KW-1185">Reference proteome</keyword>
<protein>
    <submittedName>
        <fullName evidence="2">Putative candidate secreted effector protein</fullName>
    </submittedName>
</protein>
<name>N1JN67_BLUG1</name>
<dbReference type="InParanoid" id="N1JN67"/>
<gene>
    <name evidence="2" type="ORF">BGHDH14_bgh03694</name>
</gene>
<reference evidence="2 3" key="1">
    <citation type="journal article" date="2010" name="Science">
        <title>Genome expansion and gene loss in powdery mildew fungi reveal tradeoffs in extreme parasitism.</title>
        <authorList>
            <person name="Spanu P.D."/>
            <person name="Abbott J.C."/>
            <person name="Amselem J."/>
            <person name="Burgis T.A."/>
            <person name="Soanes D.M."/>
            <person name="Stueber K."/>
            <person name="Ver Loren van Themaat E."/>
            <person name="Brown J.K.M."/>
            <person name="Butcher S.A."/>
            <person name="Gurr S.J."/>
            <person name="Lebrun M.-H."/>
            <person name="Ridout C.J."/>
            <person name="Schulze-Lefert P."/>
            <person name="Talbot N.J."/>
            <person name="Ahmadinejad N."/>
            <person name="Ametz C."/>
            <person name="Barton G.R."/>
            <person name="Benjdia M."/>
            <person name="Bidzinski P."/>
            <person name="Bindschedler L.V."/>
            <person name="Both M."/>
            <person name="Brewer M.T."/>
            <person name="Cadle-Davidson L."/>
            <person name="Cadle-Davidson M.M."/>
            <person name="Collemare J."/>
            <person name="Cramer R."/>
            <person name="Frenkel O."/>
            <person name="Godfrey D."/>
            <person name="Harriman J."/>
            <person name="Hoede C."/>
            <person name="King B.C."/>
            <person name="Klages S."/>
            <person name="Kleemann J."/>
            <person name="Knoll D."/>
            <person name="Koti P.S."/>
            <person name="Kreplak J."/>
            <person name="Lopez-Ruiz F.J."/>
            <person name="Lu X."/>
            <person name="Maekawa T."/>
            <person name="Mahanil S."/>
            <person name="Micali C."/>
            <person name="Milgroom M.G."/>
            <person name="Montana G."/>
            <person name="Noir S."/>
            <person name="O'Connell R.J."/>
            <person name="Oberhaensli S."/>
            <person name="Parlange F."/>
            <person name="Pedersen C."/>
            <person name="Quesneville H."/>
            <person name="Reinhardt R."/>
            <person name="Rott M."/>
            <person name="Sacristan S."/>
            <person name="Schmidt S.M."/>
            <person name="Schoen M."/>
            <person name="Skamnioti P."/>
            <person name="Sommer H."/>
            <person name="Stephens A."/>
            <person name="Takahara H."/>
            <person name="Thordal-Christensen H."/>
            <person name="Vigouroux M."/>
            <person name="Wessling R."/>
            <person name="Wicker T."/>
            <person name="Panstruga R."/>
        </authorList>
    </citation>
    <scope>NUCLEOTIDE SEQUENCE [LARGE SCALE GENOMIC DNA]</scope>
    <source>
        <strain evidence="2">DH14</strain>
    </source>
</reference>
<dbReference type="PHI-base" id="PHI:2902"/>
<proteinExistence type="predicted"/>
<feature type="signal peptide" evidence="1">
    <location>
        <begin position="1"/>
        <end position="19"/>
    </location>
</feature>
<accession>N1JN67</accession>
<organism evidence="2 3">
    <name type="scientific">Blumeria graminis f. sp. hordei (strain DH14)</name>
    <name type="common">Barley powdery mildew</name>
    <name type="synonym">Oidium monilioides f. sp. hordei</name>
    <dbReference type="NCBI Taxonomy" id="546991"/>
    <lineage>
        <taxon>Eukaryota</taxon>
        <taxon>Fungi</taxon>
        <taxon>Dikarya</taxon>
        <taxon>Ascomycota</taxon>
        <taxon>Pezizomycotina</taxon>
        <taxon>Leotiomycetes</taxon>
        <taxon>Erysiphales</taxon>
        <taxon>Erysiphaceae</taxon>
        <taxon>Blumeria</taxon>
        <taxon>Blumeria hordei</taxon>
    </lineage>
</organism>
<dbReference type="HOGENOM" id="CLU_170480_0_0_1"/>
<comment type="caution">
    <text evidence="2">The sequence shown here is derived from an EMBL/GenBank/DDBJ whole genome shotgun (WGS) entry which is preliminary data.</text>
</comment>
<dbReference type="Proteomes" id="UP000015441">
    <property type="component" value="Unassembled WGS sequence"/>
</dbReference>
<dbReference type="AlphaFoldDB" id="N1JN67"/>
<evidence type="ECO:0000256" key="1">
    <source>
        <dbReference type="SAM" id="SignalP"/>
    </source>
</evidence>
<evidence type="ECO:0000313" key="3">
    <source>
        <dbReference type="Proteomes" id="UP000015441"/>
    </source>
</evidence>